<comment type="caution">
    <text evidence="2">The sequence shown here is derived from an EMBL/GenBank/DDBJ whole genome shotgun (WGS) entry which is preliminary data.</text>
</comment>
<feature type="compositionally biased region" description="Acidic residues" evidence="1">
    <location>
        <begin position="357"/>
        <end position="379"/>
    </location>
</feature>
<evidence type="ECO:0000313" key="3">
    <source>
        <dbReference type="Proteomes" id="UP000253153"/>
    </source>
</evidence>
<dbReference type="RefSeq" id="XP_031010632.1">
    <property type="nucleotide sequence ID" value="XM_031165276.1"/>
</dbReference>
<evidence type="ECO:0000313" key="2">
    <source>
        <dbReference type="EMBL" id="RBR06134.1"/>
    </source>
</evidence>
<protein>
    <submittedName>
        <fullName evidence="2">Uncharacterized protein</fullName>
    </submittedName>
</protein>
<gene>
    <name evidence="2" type="ORF">FIESC28_11149</name>
</gene>
<sequence length="602" mass="70578">MTTWQEFAQYQASKEPFLKRITTLQGFYNACTDSAFLAISIKDIKKTSDSDRVLAQVGLAYLPSLEPGEHLECSSANMPSLVQFYNHKRVKALTLNVRIPKDEMRQILANGEMPVRRDVRFGQHQDGVLTEYLDASISGFLDGCLHNSHKKDRKLVCVGFNDKAWTYMRNYFPNALYYFSAYMDLRDIVREATPNTGHIPSLKKCLELFHFNGELTRTEKVGEKTDNAGEHAVGVCAFATILLSEENQEMFKYRMECATMARHWEHKRIRRRFTAEARFLVSVCTAAREALPYELKTSWRIAQHFHPWNPKYAVRASRTEAYAQFQNKPDMEMFIRDMNGAVYPSGEILSVKTYEQREEELEEESGQEDCDNEEEEDQQESGQQPEDHQQGLGQQEETHEHAGDKQEDNTQPARLEKSQQQYCERPDKTWIFQEVEQFLERVKNWTYPSAREMTNPQETEGEDNNVETEQQGWGQPEWCRQQEINRLTSLRQKEDQYWDQKEDWAQPPKWDFQEKENQQQEIQERTAWNSAREVWPRYEGESSEEETSEETSEEESEEEQVNDKEQVEEEEDNLHASGWFGEDEMPELVEANPETDWEVISD</sequence>
<dbReference type="GeneID" id="42000572"/>
<dbReference type="OrthoDB" id="4669781at2759"/>
<organism evidence="2 3">
    <name type="scientific">Fusarium coffeatum</name>
    <dbReference type="NCBI Taxonomy" id="231269"/>
    <lineage>
        <taxon>Eukaryota</taxon>
        <taxon>Fungi</taxon>
        <taxon>Dikarya</taxon>
        <taxon>Ascomycota</taxon>
        <taxon>Pezizomycotina</taxon>
        <taxon>Sordariomycetes</taxon>
        <taxon>Hypocreomycetidae</taxon>
        <taxon>Hypocreales</taxon>
        <taxon>Nectriaceae</taxon>
        <taxon>Fusarium</taxon>
        <taxon>Fusarium incarnatum-equiseti species complex</taxon>
    </lineage>
</organism>
<name>A0A366QMH9_9HYPO</name>
<dbReference type="Proteomes" id="UP000253153">
    <property type="component" value="Unassembled WGS sequence"/>
</dbReference>
<accession>A0A366QMH9</accession>
<dbReference type="EMBL" id="QKXC01000361">
    <property type="protein sequence ID" value="RBR06134.1"/>
    <property type="molecule type" value="Genomic_DNA"/>
</dbReference>
<reference evidence="2 3" key="1">
    <citation type="submission" date="2018-06" db="EMBL/GenBank/DDBJ databases">
        <title>Fusarium incarnatum-equiseti species complex species 28.</title>
        <authorList>
            <person name="Gardiner D.M."/>
        </authorList>
    </citation>
    <scope>NUCLEOTIDE SEQUENCE [LARGE SCALE GENOMIC DNA]</scope>
    <source>
        <strain evidence="2 3">FIESC_28</strain>
    </source>
</reference>
<feature type="compositionally biased region" description="Acidic residues" evidence="1">
    <location>
        <begin position="581"/>
        <end position="602"/>
    </location>
</feature>
<proteinExistence type="predicted"/>
<feature type="compositionally biased region" description="Basic and acidic residues" evidence="1">
    <location>
        <begin position="511"/>
        <end position="524"/>
    </location>
</feature>
<dbReference type="AlphaFoldDB" id="A0A366QMH9"/>
<evidence type="ECO:0000256" key="1">
    <source>
        <dbReference type="SAM" id="MobiDB-lite"/>
    </source>
</evidence>
<feature type="compositionally biased region" description="Basic and acidic residues" evidence="1">
    <location>
        <begin position="396"/>
        <end position="408"/>
    </location>
</feature>
<feature type="region of interest" description="Disordered" evidence="1">
    <location>
        <begin position="498"/>
        <end position="602"/>
    </location>
</feature>
<feature type="compositionally biased region" description="Acidic residues" evidence="1">
    <location>
        <begin position="541"/>
        <end position="572"/>
    </location>
</feature>
<feature type="region of interest" description="Disordered" evidence="1">
    <location>
        <begin position="355"/>
        <end position="421"/>
    </location>
</feature>
<keyword evidence="3" id="KW-1185">Reference proteome</keyword>
<feature type="region of interest" description="Disordered" evidence="1">
    <location>
        <begin position="449"/>
        <end position="477"/>
    </location>
</feature>